<dbReference type="Pfam" id="PF03567">
    <property type="entry name" value="Sulfotransfer_2"/>
    <property type="match status" value="1"/>
</dbReference>
<comment type="subcellular location">
    <subcellularLocation>
        <location evidence="1">Membrane</location>
        <topology evidence="1">Single-pass membrane protein</topology>
    </subcellularLocation>
</comment>
<evidence type="ECO:0000256" key="5">
    <source>
        <dbReference type="ARBA" id="ARBA00023136"/>
    </source>
</evidence>
<keyword evidence="5" id="KW-0472">Membrane</keyword>
<dbReference type="Gene3D" id="3.40.50.300">
    <property type="entry name" value="P-loop containing nucleotide triphosphate hydrolases"/>
    <property type="match status" value="1"/>
</dbReference>
<evidence type="ECO:0000256" key="4">
    <source>
        <dbReference type="ARBA" id="ARBA00022989"/>
    </source>
</evidence>
<keyword evidence="3" id="KW-0812">Transmembrane</keyword>
<name>A0ABY3RI40_9BRAD</name>
<protein>
    <submittedName>
        <fullName evidence="7">Sulfotransferase family protein</fullName>
    </submittedName>
</protein>
<evidence type="ECO:0000313" key="7">
    <source>
        <dbReference type="EMBL" id="UFZ06408.1"/>
    </source>
</evidence>
<evidence type="ECO:0000313" key="8">
    <source>
        <dbReference type="Proteomes" id="UP001431010"/>
    </source>
</evidence>
<keyword evidence="2" id="KW-0808">Transferase</keyword>
<dbReference type="Gene3D" id="1.20.5.1700">
    <property type="match status" value="1"/>
</dbReference>
<dbReference type="SUPFAM" id="SSF52540">
    <property type="entry name" value="P-loop containing nucleoside triphosphate hydrolases"/>
    <property type="match status" value="1"/>
</dbReference>
<reference evidence="7" key="1">
    <citation type="journal article" date="2024" name="Antonie Van Leeuwenhoek">
        <title>Bradyrhizobium ontarionense sp. nov., a novel bacterial symbiont isolated from Aeschynomene indica (Indian jointvetch), harbours photosynthesis, nitrogen fixation and nitrous oxide (N2O) reductase genes.</title>
        <authorList>
            <person name="Bromfield E.S.P."/>
            <person name="Cloutier S."/>
        </authorList>
    </citation>
    <scope>NUCLEOTIDE SEQUENCE</scope>
    <source>
        <strain evidence="7">A19</strain>
    </source>
</reference>
<sequence length="372" mass="42357">MRIRLDVLPSLLIIMVRRAIRRLRRKINTLRNVMVRLGLARTDVGDVPRRWDKYNTIIDALAAQVSDLRRRSAEQKVAFEALAVEATELRKGYDGYRGAYENCCGELALAKDRRRRLLNSLEKSRNDERILPNGLAGRQLCFMHIGKTAGTSLQHALFEAMKGTAIFHESLENFDEVSSSEISLNDLVIGHFNYQHTAKLRPDRFLLTFLRDPVERVISSYYFLRTDSPISSYSRRAIEIAQGTTLTEFLKCDDPAVRMVTENYQAKAIARDVRPEYQAAIRDLRGEAERNLSSFDFVGIVEHFNEAVASLSLMVGIDLTAKRLNVNKIRASAPPVSSSDIESIRQLNAVDLALYDKARSLFERRRALSLQH</sequence>
<keyword evidence="8" id="KW-1185">Reference proteome</keyword>
<gene>
    <name evidence="7" type="ORF">LQG66_08990</name>
</gene>
<dbReference type="EMBL" id="CP088156">
    <property type="protein sequence ID" value="UFZ06408.1"/>
    <property type="molecule type" value="Genomic_DNA"/>
</dbReference>
<keyword evidence="6" id="KW-0325">Glycoprotein</keyword>
<proteinExistence type="predicted"/>
<dbReference type="InterPro" id="IPR005331">
    <property type="entry name" value="Sulfotransferase"/>
</dbReference>
<organism evidence="7 8">
    <name type="scientific">Bradyrhizobium ontarionense</name>
    <dbReference type="NCBI Taxonomy" id="2898149"/>
    <lineage>
        <taxon>Bacteria</taxon>
        <taxon>Pseudomonadati</taxon>
        <taxon>Pseudomonadota</taxon>
        <taxon>Alphaproteobacteria</taxon>
        <taxon>Hyphomicrobiales</taxon>
        <taxon>Nitrobacteraceae</taxon>
        <taxon>Bradyrhizobium</taxon>
    </lineage>
</organism>
<evidence type="ECO:0000256" key="2">
    <source>
        <dbReference type="ARBA" id="ARBA00022679"/>
    </source>
</evidence>
<dbReference type="InterPro" id="IPR010635">
    <property type="entry name" value="Heparan_SO4-6-sulfoTrfase"/>
</dbReference>
<dbReference type="InterPro" id="IPR027417">
    <property type="entry name" value="P-loop_NTPase"/>
</dbReference>
<dbReference type="Proteomes" id="UP001431010">
    <property type="component" value="Chromosome"/>
</dbReference>
<evidence type="ECO:0000256" key="6">
    <source>
        <dbReference type="ARBA" id="ARBA00023180"/>
    </source>
</evidence>
<accession>A0ABY3RI40</accession>
<dbReference type="PANTHER" id="PTHR12812">
    <property type="entry name" value="HEPARAN SULFATE 6-O-SULFOTRANSFERASE 3"/>
    <property type="match status" value="1"/>
</dbReference>
<dbReference type="PANTHER" id="PTHR12812:SF0">
    <property type="entry name" value="HEPARAN-SULFATE 6-O-SULFOTRANSFERASE"/>
    <property type="match status" value="1"/>
</dbReference>
<dbReference type="RefSeq" id="WP_231325551.1">
    <property type="nucleotide sequence ID" value="NZ_CP088156.1"/>
</dbReference>
<evidence type="ECO:0000256" key="3">
    <source>
        <dbReference type="ARBA" id="ARBA00022692"/>
    </source>
</evidence>
<evidence type="ECO:0000256" key="1">
    <source>
        <dbReference type="ARBA" id="ARBA00004167"/>
    </source>
</evidence>
<keyword evidence="4" id="KW-1133">Transmembrane helix</keyword>